<reference evidence="2 4" key="2">
    <citation type="submission" date="2015-11" db="EMBL/GenBank/DDBJ databases">
        <authorList>
            <person name="Sahl J."/>
            <person name="Wagner D."/>
            <person name="Keim P."/>
        </authorList>
    </citation>
    <scope>NUCLEOTIDE SEQUENCE [LARGE SCALE GENOMIC DNA]</scope>
    <source>
        <strain evidence="2 4">MSMB1157</strain>
    </source>
</reference>
<proteinExistence type="predicted"/>
<name>A0A106IHU2_9BURK</name>
<gene>
    <name evidence="2" type="ORF">WK57_16640</name>
    <name evidence="1" type="ORF">WL29_06775</name>
</gene>
<dbReference type="Proteomes" id="UP000060630">
    <property type="component" value="Unassembled WGS sequence"/>
</dbReference>
<comment type="caution">
    <text evidence="1">The sequence shown here is derived from an EMBL/GenBank/DDBJ whole genome shotgun (WGS) entry which is preliminary data.</text>
</comment>
<dbReference type="Proteomes" id="UP000070119">
    <property type="component" value="Unassembled WGS sequence"/>
</dbReference>
<sequence length="101" mass="11688">MSRLKPILHDHQIRQREEAEQLRGVLGQFLVVDFTMAEQLLDDMKWMLDSRTDLRLGALGGDHLIFQSAVGRRLELSANAQMKGDRKNQIPTEQFYSLVHK</sequence>
<evidence type="ECO:0000313" key="3">
    <source>
        <dbReference type="Proteomes" id="UP000060630"/>
    </source>
</evidence>
<accession>A0A106IHU2</accession>
<evidence type="ECO:0000313" key="4">
    <source>
        <dbReference type="Proteomes" id="UP000070119"/>
    </source>
</evidence>
<dbReference type="AlphaFoldDB" id="A0A106IHU2"/>
<evidence type="ECO:0000313" key="1">
    <source>
        <dbReference type="EMBL" id="KWA71473.1"/>
    </source>
</evidence>
<organism evidence="1 3">
    <name type="scientific">Burkholderia ubonensis</name>
    <dbReference type="NCBI Taxonomy" id="101571"/>
    <lineage>
        <taxon>Bacteria</taxon>
        <taxon>Pseudomonadati</taxon>
        <taxon>Pseudomonadota</taxon>
        <taxon>Betaproteobacteria</taxon>
        <taxon>Burkholderiales</taxon>
        <taxon>Burkholderiaceae</taxon>
        <taxon>Burkholderia</taxon>
        <taxon>Burkholderia cepacia complex</taxon>
    </lineage>
</organism>
<reference evidence="1 3" key="1">
    <citation type="submission" date="2015-11" db="EMBL/GenBank/DDBJ databases">
        <title>Expanding the genomic diversity of Burkholderia species for the development of highly accurate diagnostics.</title>
        <authorList>
            <person name="Sahl J."/>
            <person name="Keim P."/>
            <person name="Wagner D."/>
        </authorList>
    </citation>
    <scope>NUCLEOTIDE SEQUENCE [LARGE SCALE GENOMIC DNA]</scope>
    <source>
        <strain evidence="1 3">MSMB2087WGS</strain>
    </source>
</reference>
<evidence type="ECO:0000313" key="2">
    <source>
        <dbReference type="EMBL" id="KWZ58728.1"/>
    </source>
</evidence>
<dbReference type="EMBL" id="LPHD01000206">
    <property type="protein sequence ID" value="KWA71473.1"/>
    <property type="molecule type" value="Genomic_DNA"/>
</dbReference>
<protein>
    <submittedName>
        <fullName evidence="1">Uncharacterized protein</fullName>
    </submittedName>
</protein>
<dbReference type="EMBL" id="LNJU01000002">
    <property type="protein sequence ID" value="KWZ58728.1"/>
    <property type="molecule type" value="Genomic_DNA"/>
</dbReference>